<evidence type="ECO:0000313" key="4">
    <source>
        <dbReference type="EMBL" id="KAK7360646.1"/>
    </source>
</evidence>
<dbReference type="InterPro" id="IPR023410">
    <property type="entry name" value="14-3-3_domain"/>
</dbReference>
<dbReference type="InterPro" id="IPR000308">
    <property type="entry name" value="14-3-3"/>
</dbReference>
<evidence type="ECO:0000256" key="1">
    <source>
        <dbReference type="ARBA" id="ARBA00006141"/>
    </source>
</evidence>
<dbReference type="PANTHER" id="PTHR18860">
    <property type="entry name" value="14-3-3 PROTEIN"/>
    <property type="match status" value="1"/>
</dbReference>
<sequence length="355" mass="39023">MTPPFSSNGTPPLSVQIHNINTLTDDQLIELLNILDAYNAWIIENDFSAGKPNQGAIRLSHEDVRASLKVLGDGEVHAEGGGRVDADDGAERGVEEPVVSGVQERDQEYGSKVETELSQVCASILNLLDSNLVPSASSNESNVFYLKMKSDYHRYLAAFKIGDHVVLQVSLMKHMGWLNRSGQNILALFPCISLECAEHLVMCKVGMEVVGLGALKLIEFLREKMQLSNLSFQSLYTVRILKEHTVVVYAIVVAKLRCSPLDIERFKSGKLPLRSPNEAYANTLIKDSGGKIEVIFTDLEIRTSSIFFGCVRQIPKAIGMATCLPPNGAFGSVKPPNEAFGSIVDLAFKFWHNKS</sequence>
<name>A0AAN9MU56_CANGL</name>
<comment type="caution">
    <text evidence="4">The sequence shown here is derived from an EMBL/GenBank/DDBJ whole genome shotgun (WGS) entry which is preliminary data.</text>
</comment>
<feature type="domain" description="14-3-3" evidence="3">
    <location>
        <begin position="44"/>
        <end position="250"/>
    </location>
</feature>
<dbReference type="PRINTS" id="PR00305">
    <property type="entry name" value="1433ZETA"/>
</dbReference>
<dbReference type="Gene3D" id="1.20.190.20">
    <property type="entry name" value="14-3-3 domain"/>
    <property type="match status" value="1"/>
</dbReference>
<evidence type="ECO:0000259" key="3">
    <source>
        <dbReference type="SMART" id="SM00101"/>
    </source>
</evidence>
<organism evidence="4 5">
    <name type="scientific">Canavalia gladiata</name>
    <name type="common">Sword bean</name>
    <name type="synonym">Dolichos gladiatus</name>
    <dbReference type="NCBI Taxonomy" id="3824"/>
    <lineage>
        <taxon>Eukaryota</taxon>
        <taxon>Viridiplantae</taxon>
        <taxon>Streptophyta</taxon>
        <taxon>Embryophyta</taxon>
        <taxon>Tracheophyta</taxon>
        <taxon>Spermatophyta</taxon>
        <taxon>Magnoliopsida</taxon>
        <taxon>eudicotyledons</taxon>
        <taxon>Gunneridae</taxon>
        <taxon>Pentapetalae</taxon>
        <taxon>rosids</taxon>
        <taxon>fabids</taxon>
        <taxon>Fabales</taxon>
        <taxon>Fabaceae</taxon>
        <taxon>Papilionoideae</taxon>
        <taxon>50 kb inversion clade</taxon>
        <taxon>NPAAA clade</taxon>
        <taxon>indigoferoid/millettioid clade</taxon>
        <taxon>Phaseoleae</taxon>
        <taxon>Canavalia</taxon>
    </lineage>
</organism>
<dbReference type="SMART" id="SM00101">
    <property type="entry name" value="14_3_3"/>
    <property type="match status" value="1"/>
</dbReference>
<dbReference type="Pfam" id="PF00244">
    <property type="entry name" value="14-3-3"/>
    <property type="match status" value="1"/>
</dbReference>
<protein>
    <recommendedName>
        <fullName evidence="3">14-3-3 domain-containing protein</fullName>
    </recommendedName>
</protein>
<dbReference type="Proteomes" id="UP001367508">
    <property type="component" value="Unassembled WGS sequence"/>
</dbReference>
<gene>
    <name evidence="4" type="ORF">VNO77_02654</name>
</gene>
<keyword evidence="5" id="KW-1185">Reference proteome</keyword>
<accession>A0AAN9MU56</accession>
<dbReference type="EMBL" id="JAYMYQ010000001">
    <property type="protein sequence ID" value="KAK7360646.1"/>
    <property type="molecule type" value="Genomic_DNA"/>
</dbReference>
<comment type="similarity">
    <text evidence="1">Belongs to the 14-3-3 family.</text>
</comment>
<reference evidence="4 5" key="1">
    <citation type="submission" date="2024-01" db="EMBL/GenBank/DDBJ databases">
        <title>The genomes of 5 underutilized Papilionoideae crops provide insights into root nodulation and disease resistanc.</title>
        <authorList>
            <person name="Jiang F."/>
        </authorList>
    </citation>
    <scope>NUCLEOTIDE SEQUENCE [LARGE SCALE GENOMIC DNA]</scope>
    <source>
        <strain evidence="4">LVBAO_FW01</strain>
        <tissue evidence="4">Leaves</tissue>
    </source>
</reference>
<dbReference type="SUPFAM" id="SSF48445">
    <property type="entry name" value="14-3-3 protein"/>
    <property type="match status" value="1"/>
</dbReference>
<evidence type="ECO:0000256" key="2">
    <source>
        <dbReference type="SAM" id="MobiDB-lite"/>
    </source>
</evidence>
<evidence type="ECO:0000313" key="5">
    <source>
        <dbReference type="Proteomes" id="UP001367508"/>
    </source>
</evidence>
<feature type="region of interest" description="Disordered" evidence="2">
    <location>
        <begin position="76"/>
        <end position="106"/>
    </location>
</feature>
<proteinExistence type="inferred from homology"/>
<dbReference type="InterPro" id="IPR036815">
    <property type="entry name" value="14-3-3_dom_sf"/>
</dbReference>
<dbReference type="AlphaFoldDB" id="A0AAN9MU56"/>
<feature type="compositionally biased region" description="Basic and acidic residues" evidence="2">
    <location>
        <begin position="76"/>
        <end position="95"/>
    </location>
</feature>